<evidence type="ECO:0000313" key="3">
    <source>
        <dbReference type="Proteomes" id="UP000559256"/>
    </source>
</evidence>
<reference evidence="2 3" key="1">
    <citation type="journal article" date="2020" name="ISME J.">
        <title>Uncovering the hidden diversity of litter-decomposition mechanisms in mushroom-forming fungi.</title>
        <authorList>
            <person name="Floudas D."/>
            <person name="Bentzer J."/>
            <person name="Ahren D."/>
            <person name="Johansson T."/>
            <person name="Persson P."/>
            <person name="Tunlid A."/>
        </authorList>
    </citation>
    <scope>NUCLEOTIDE SEQUENCE [LARGE SCALE GENOMIC DNA]</scope>
    <source>
        <strain evidence="2 3">CBS 291.85</strain>
    </source>
</reference>
<dbReference type="AlphaFoldDB" id="A0A8H5H1R0"/>
<feature type="region of interest" description="Disordered" evidence="1">
    <location>
        <begin position="781"/>
        <end position="894"/>
    </location>
</feature>
<feature type="region of interest" description="Disordered" evidence="1">
    <location>
        <begin position="942"/>
        <end position="1058"/>
    </location>
</feature>
<dbReference type="OrthoDB" id="3233180at2759"/>
<feature type="compositionally biased region" description="Basic residues" evidence="1">
    <location>
        <begin position="962"/>
        <end position="978"/>
    </location>
</feature>
<gene>
    <name evidence="2" type="ORF">D9758_000142</name>
</gene>
<feature type="compositionally biased region" description="Acidic residues" evidence="1">
    <location>
        <begin position="982"/>
        <end position="995"/>
    </location>
</feature>
<feature type="compositionally biased region" description="Polar residues" evidence="1">
    <location>
        <begin position="855"/>
        <end position="864"/>
    </location>
</feature>
<sequence length="1164" mass="129165">MRSDSETESESEPESSLVAWVPTCAQPRSQDISADDVVSAVDILQNVDLSEIPSNQDLQSQILDAFNAITRFLDSLLESLPEIVEELYHFALLVRPQFLSLLFAQRKIFHQMANKVHIPGTSASVVVCCVDSFLVKMADVTLVIASGSSVSSSTLPEGLKAQQEDDSLRASSQLPGDWQAFLLSLGSRQLSSAAKRLCLKIAFAVYIIAPSLDRNSDPWMDLQNPRPHELMKALDEYVLQESVDEPASMMWCDAISERKRLSYAMVLILFCATAQQVRPDSSYTALKPRTFGNLLELIHAVLGNGDSEEMEPVENLDAAQSFLLRWGNIVPWCWKTWSDPRIDGTDSIIRLTTTWLYHIDEFPDVSSIMVDSVLEDPSAAGRAIMRVLQQCFSFLPLAALERPATLPVVLSQVCQATLTLLRHYAINGGVYDPVHFRELAKYLLNIFVALEDFERSLCIKSCILESLTLLQREGVLHIAVTSLCSVTHKDGQVRFNVKLDDLILRMRKPVIDGHQCSTSDTEDIRITIHFLTLIWYNGAAKHIPRQSFTYLLRSLIQYSQRNNDGVLRDTVLTGFAIIGLDSTSRANEQEALWELFLASRHSNLGVAASFAYYIVTAGSIPDPLRCAEAWDHLRDTLTLIMRQHFPIEEEAPALPVCDLICAALVSLLQSSTFPVSLVLASPWDSLSLSSDLKAVLHSEISPEPGYRDLLQRRLASPGKVLLEMMSGKRKSNENGGSPLETTTTPKMEVQLILYHKYGSLIIFPATTLLCSSMNYRRRSQSASTSSSFHHRSVTSPPQSAIGKRSYFSSNHSHVSSSQNKWDIDAWQSKRRRRNVSPSGSGASSDDDFLSHFNRSRSPASRSALTTLSTPRSSFPSSSADFFPRNERSGPRLRHSTHIPASFDLNSNMPYSEAELVELRSNAFWDLQRSIAENGESLVRRMRDYESSRSRAETFSKVNEARKRGRKRSSLISAARRKQVFQDSEDDEDDEGEEDVQIISGEIPDVLIRRGSRPASPGDSSLAMTRGRSLPSTQRQRSPSSCSSMVSDDDLHMSASPTFPSFDFQPHSTSMMNTPALSHSTSSTNSSMVSLPLLPYHFQSQSQPSSHSGSTDINILPSIPSPTASRSEKALAALSLAMANGAGSINDYAGLYLSSIAQPDEHWPH</sequence>
<feature type="compositionally biased region" description="Low complexity" evidence="1">
    <location>
        <begin position="1027"/>
        <end position="1045"/>
    </location>
</feature>
<proteinExistence type="predicted"/>
<feature type="region of interest" description="Disordered" evidence="1">
    <location>
        <begin position="1098"/>
        <end position="1120"/>
    </location>
</feature>
<feature type="compositionally biased region" description="Basic and acidic residues" evidence="1">
    <location>
        <begin position="942"/>
        <end position="961"/>
    </location>
</feature>
<feature type="compositionally biased region" description="Low complexity" evidence="1">
    <location>
        <begin position="1098"/>
        <end position="1109"/>
    </location>
</feature>
<dbReference type="Proteomes" id="UP000559256">
    <property type="component" value="Unassembled WGS sequence"/>
</dbReference>
<accession>A0A8H5H1R0</accession>
<keyword evidence="3" id="KW-1185">Reference proteome</keyword>
<evidence type="ECO:0000256" key="1">
    <source>
        <dbReference type="SAM" id="MobiDB-lite"/>
    </source>
</evidence>
<name>A0A8H5H1R0_9AGAR</name>
<organism evidence="2 3">
    <name type="scientific">Tetrapyrgos nigripes</name>
    <dbReference type="NCBI Taxonomy" id="182062"/>
    <lineage>
        <taxon>Eukaryota</taxon>
        <taxon>Fungi</taxon>
        <taxon>Dikarya</taxon>
        <taxon>Basidiomycota</taxon>
        <taxon>Agaricomycotina</taxon>
        <taxon>Agaricomycetes</taxon>
        <taxon>Agaricomycetidae</taxon>
        <taxon>Agaricales</taxon>
        <taxon>Marasmiineae</taxon>
        <taxon>Marasmiaceae</taxon>
        <taxon>Tetrapyrgos</taxon>
    </lineage>
</organism>
<feature type="compositionally biased region" description="Low complexity" evidence="1">
    <location>
        <begin position="805"/>
        <end position="817"/>
    </location>
</feature>
<feature type="compositionally biased region" description="Low complexity" evidence="1">
    <location>
        <begin position="865"/>
        <end position="882"/>
    </location>
</feature>
<protein>
    <submittedName>
        <fullName evidence="2">Uncharacterized protein</fullName>
    </submittedName>
</protein>
<evidence type="ECO:0000313" key="2">
    <source>
        <dbReference type="EMBL" id="KAF5375025.1"/>
    </source>
</evidence>
<comment type="caution">
    <text evidence="2">The sequence shown here is derived from an EMBL/GenBank/DDBJ whole genome shotgun (WGS) entry which is preliminary data.</text>
</comment>
<dbReference type="EMBL" id="JAACJM010000001">
    <property type="protein sequence ID" value="KAF5375025.1"/>
    <property type="molecule type" value="Genomic_DNA"/>
</dbReference>